<name>B2VTL3_PYRTR</name>
<evidence type="ECO:0000313" key="3">
    <source>
        <dbReference type="Proteomes" id="UP000001471"/>
    </source>
</evidence>
<proteinExistence type="predicted"/>
<protein>
    <submittedName>
        <fullName evidence="2">Uncharacterized protein</fullName>
    </submittedName>
</protein>
<sequence length="90" mass="9507">MGAYVLRQTSRISVESLWRTTAISANTPDASGLNGFLGMKKQMQVHGTSPPKPQQGMGSCRSEGGEGESTSLCRGSTDYGSLSRTQPPAE</sequence>
<evidence type="ECO:0000256" key="1">
    <source>
        <dbReference type="SAM" id="MobiDB-lite"/>
    </source>
</evidence>
<accession>B2VTL3</accession>
<dbReference type="EMBL" id="DS231615">
    <property type="protein sequence ID" value="EDU40296.1"/>
    <property type="molecule type" value="Genomic_DNA"/>
</dbReference>
<feature type="compositionally biased region" description="Polar residues" evidence="1">
    <location>
        <begin position="70"/>
        <end position="90"/>
    </location>
</feature>
<feature type="region of interest" description="Disordered" evidence="1">
    <location>
        <begin position="43"/>
        <end position="90"/>
    </location>
</feature>
<evidence type="ECO:0000313" key="2">
    <source>
        <dbReference type="EMBL" id="EDU40296.1"/>
    </source>
</evidence>
<dbReference type="HOGENOM" id="CLU_2441962_0_0_1"/>
<reference evidence="3" key="1">
    <citation type="journal article" date="2013" name="G3 (Bethesda)">
        <title>Comparative genomics of a plant-pathogenic fungus, Pyrenophora tritici-repentis, reveals transduplication and the impact of repeat elements on pathogenicity and population divergence.</title>
        <authorList>
            <person name="Manning V.A."/>
            <person name="Pandelova I."/>
            <person name="Dhillon B."/>
            <person name="Wilhelm L.J."/>
            <person name="Goodwin S.B."/>
            <person name="Berlin A.M."/>
            <person name="Figueroa M."/>
            <person name="Freitag M."/>
            <person name="Hane J.K."/>
            <person name="Henrissat B."/>
            <person name="Holman W.H."/>
            <person name="Kodira C.D."/>
            <person name="Martin J."/>
            <person name="Oliver R.P."/>
            <person name="Robbertse B."/>
            <person name="Schackwitz W."/>
            <person name="Schwartz D.C."/>
            <person name="Spatafora J.W."/>
            <person name="Turgeon B.G."/>
            <person name="Yandava C."/>
            <person name="Young S."/>
            <person name="Zhou S."/>
            <person name="Zeng Q."/>
            <person name="Grigoriev I.V."/>
            <person name="Ma L.-J."/>
            <person name="Ciuffetti L.M."/>
        </authorList>
    </citation>
    <scope>NUCLEOTIDE SEQUENCE [LARGE SCALE GENOMIC DNA]</scope>
    <source>
        <strain evidence="3">Pt-1C-BFP</strain>
    </source>
</reference>
<dbReference type="AlphaFoldDB" id="B2VTL3"/>
<organism evidence="2 3">
    <name type="scientific">Pyrenophora tritici-repentis (strain Pt-1C-BFP)</name>
    <name type="common">Wheat tan spot fungus</name>
    <name type="synonym">Drechslera tritici-repentis</name>
    <dbReference type="NCBI Taxonomy" id="426418"/>
    <lineage>
        <taxon>Eukaryota</taxon>
        <taxon>Fungi</taxon>
        <taxon>Dikarya</taxon>
        <taxon>Ascomycota</taxon>
        <taxon>Pezizomycotina</taxon>
        <taxon>Dothideomycetes</taxon>
        <taxon>Pleosporomycetidae</taxon>
        <taxon>Pleosporales</taxon>
        <taxon>Pleosporineae</taxon>
        <taxon>Pleosporaceae</taxon>
        <taxon>Pyrenophora</taxon>
    </lineage>
</organism>
<gene>
    <name evidence="2" type="ORF">PTRG_00858</name>
</gene>
<dbReference type="Proteomes" id="UP000001471">
    <property type="component" value="Unassembled WGS sequence"/>
</dbReference>
<dbReference type="InParanoid" id="B2VTL3"/>